<keyword evidence="4" id="KW-0175">Coiled coil</keyword>
<comment type="subcellular location">
    <subcellularLocation>
        <location evidence="1">Cytoplasm</location>
    </subcellularLocation>
</comment>
<dbReference type="SUPFAM" id="SSF50729">
    <property type="entry name" value="PH domain-like"/>
    <property type="match status" value="1"/>
</dbReference>
<dbReference type="InterPro" id="IPR001849">
    <property type="entry name" value="PH_domain"/>
</dbReference>
<evidence type="ECO:0000259" key="6">
    <source>
        <dbReference type="PROSITE" id="PS50003"/>
    </source>
</evidence>
<evidence type="ECO:0000313" key="8">
    <source>
        <dbReference type="Proteomes" id="UP000007875"/>
    </source>
</evidence>
<dbReference type="AlphaFoldDB" id="H2YWS8"/>
<dbReference type="InterPro" id="IPR037781">
    <property type="entry name" value="SKAP_fam"/>
</dbReference>
<keyword evidence="2" id="KW-0963">Cytoplasm</keyword>
<dbReference type="Proteomes" id="UP000007875">
    <property type="component" value="Unassembled WGS sequence"/>
</dbReference>
<organism evidence="7 8">
    <name type="scientific">Ciona savignyi</name>
    <name type="common">Pacific transparent sea squirt</name>
    <dbReference type="NCBI Taxonomy" id="51511"/>
    <lineage>
        <taxon>Eukaryota</taxon>
        <taxon>Metazoa</taxon>
        <taxon>Chordata</taxon>
        <taxon>Tunicata</taxon>
        <taxon>Ascidiacea</taxon>
        <taxon>Phlebobranchia</taxon>
        <taxon>Cionidae</taxon>
        <taxon>Ciona</taxon>
    </lineage>
</organism>
<evidence type="ECO:0000256" key="5">
    <source>
        <dbReference type="SAM" id="MobiDB-lite"/>
    </source>
</evidence>
<dbReference type="PROSITE" id="PS50003">
    <property type="entry name" value="PH_DOMAIN"/>
    <property type="match status" value="1"/>
</dbReference>
<accession>H2YWS8</accession>
<dbReference type="Ensembl" id="ENSCSAVT00000009907.1">
    <property type="protein sequence ID" value="ENSCSAVP00000009789.1"/>
    <property type="gene ID" value="ENSCSAVG00000005744.1"/>
</dbReference>
<dbReference type="SMART" id="SM00233">
    <property type="entry name" value="PH"/>
    <property type="match status" value="1"/>
</dbReference>
<dbReference type="HOGENOM" id="CLU_456298_0_0_1"/>
<dbReference type="GeneTree" id="ENSGT00530000067865"/>
<feature type="compositionally biased region" description="Polar residues" evidence="5">
    <location>
        <begin position="25"/>
        <end position="43"/>
    </location>
</feature>
<reference evidence="7" key="3">
    <citation type="submission" date="2025-09" db="UniProtKB">
        <authorList>
            <consortium name="Ensembl"/>
        </authorList>
    </citation>
    <scope>IDENTIFICATION</scope>
</reference>
<dbReference type="Gene3D" id="2.30.29.30">
    <property type="entry name" value="Pleckstrin-homology domain (PH domain)/Phosphotyrosine-binding domain (PTB)"/>
    <property type="match status" value="1"/>
</dbReference>
<reference evidence="8" key="1">
    <citation type="submission" date="2003-08" db="EMBL/GenBank/DDBJ databases">
        <authorList>
            <person name="Birren B."/>
            <person name="Nusbaum C."/>
            <person name="Abebe A."/>
            <person name="Abouelleil A."/>
            <person name="Adekoya E."/>
            <person name="Ait-zahra M."/>
            <person name="Allen N."/>
            <person name="Allen T."/>
            <person name="An P."/>
            <person name="Anderson M."/>
            <person name="Anderson S."/>
            <person name="Arachchi H."/>
            <person name="Armbruster J."/>
            <person name="Bachantsang P."/>
            <person name="Baldwin J."/>
            <person name="Barry A."/>
            <person name="Bayul T."/>
            <person name="Blitshsteyn B."/>
            <person name="Bloom T."/>
            <person name="Blye J."/>
            <person name="Boguslavskiy L."/>
            <person name="Borowsky M."/>
            <person name="Boukhgalter B."/>
            <person name="Brunache A."/>
            <person name="Butler J."/>
            <person name="Calixte N."/>
            <person name="Calvo S."/>
            <person name="Camarata J."/>
            <person name="Campo K."/>
            <person name="Chang J."/>
            <person name="Cheshatsang Y."/>
            <person name="Citroen M."/>
            <person name="Collymore A."/>
            <person name="Considine T."/>
            <person name="Cook A."/>
            <person name="Cooke P."/>
            <person name="Corum B."/>
            <person name="Cuomo C."/>
            <person name="David R."/>
            <person name="Dawoe T."/>
            <person name="Degray S."/>
            <person name="Dodge S."/>
            <person name="Dooley K."/>
            <person name="Dorje P."/>
            <person name="Dorjee K."/>
            <person name="Dorris L."/>
            <person name="Duffey N."/>
            <person name="Dupes A."/>
            <person name="Elkins T."/>
            <person name="Engels R."/>
            <person name="Erickson J."/>
            <person name="Farina A."/>
            <person name="Faro S."/>
            <person name="Ferreira P."/>
            <person name="Fischer H."/>
            <person name="Fitzgerald M."/>
            <person name="Foley K."/>
            <person name="Gage D."/>
            <person name="Galagan J."/>
            <person name="Gearin G."/>
            <person name="Gnerre S."/>
            <person name="Gnirke A."/>
            <person name="Goyette A."/>
            <person name="Graham J."/>
            <person name="Grandbois E."/>
            <person name="Gyaltsen K."/>
            <person name="Hafez N."/>
            <person name="Hagopian D."/>
            <person name="Hagos B."/>
            <person name="Hall J."/>
            <person name="Hatcher B."/>
            <person name="Heller A."/>
            <person name="Higgins H."/>
            <person name="Honan T."/>
            <person name="Horn A."/>
            <person name="Houde N."/>
            <person name="Hughes L."/>
            <person name="Hulme W."/>
            <person name="Husby E."/>
            <person name="Iliev I."/>
            <person name="Jaffe D."/>
            <person name="Jones C."/>
            <person name="Kamal M."/>
            <person name="Kamat A."/>
            <person name="Kamvysselis M."/>
            <person name="Karlsson E."/>
            <person name="Kells C."/>
            <person name="Kieu A."/>
            <person name="Kisner P."/>
            <person name="Kodira C."/>
            <person name="Kulbokas E."/>
            <person name="Labutti K."/>
            <person name="Lama D."/>
            <person name="Landers T."/>
            <person name="Leger J."/>
            <person name="Levine S."/>
            <person name="Lewis D."/>
            <person name="Lewis T."/>
            <person name="Lindblad-toh K."/>
            <person name="Liu X."/>
            <person name="Lokyitsang T."/>
            <person name="Lokyitsang Y."/>
            <person name="Lucien O."/>
            <person name="Lui A."/>
            <person name="Ma L.J."/>
            <person name="Mabbitt R."/>
            <person name="Macdonald J."/>
            <person name="Maclean C."/>
            <person name="Major J."/>
            <person name="Manning J."/>
            <person name="Marabella R."/>
            <person name="Maru K."/>
            <person name="Matthews C."/>
            <person name="Mauceli E."/>
            <person name="Mccarthy M."/>
            <person name="Mcdonough S."/>
            <person name="Mcghee T."/>
            <person name="Meldrim J."/>
            <person name="Meneus L."/>
            <person name="Mesirov J."/>
            <person name="Mihalev A."/>
            <person name="Mihova T."/>
            <person name="Mikkelsen T."/>
            <person name="Mlenga V."/>
            <person name="Moru K."/>
            <person name="Mozes J."/>
            <person name="Mulrain L."/>
            <person name="Munson G."/>
            <person name="Naylor J."/>
            <person name="Newes C."/>
            <person name="Nguyen C."/>
            <person name="Nguyen N."/>
            <person name="Nguyen T."/>
            <person name="Nicol R."/>
            <person name="Nielsen C."/>
            <person name="Nizzari M."/>
            <person name="Norbu C."/>
            <person name="Norbu N."/>
            <person name="O'donnell P."/>
            <person name="Okoawo O."/>
            <person name="O'leary S."/>
            <person name="Omotosho B."/>
            <person name="O'neill K."/>
            <person name="Osman S."/>
            <person name="Parker S."/>
            <person name="Perrin D."/>
            <person name="Phunkhang P."/>
            <person name="Piqani B."/>
            <person name="Purcell S."/>
            <person name="Rachupka T."/>
            <person name="Ramasamy U."/>
            <person name="Rameau R."/>
            <person name="Ray V."/>
            <person name="Raymond C."/>
            <person name="Retta R."/>
            <person name="Richardson S."/>
            <person name="Rise C."/>
            <person name="Rodriguez J."/>
            <person name="Rogers J."/>
            <person name="Rogov P."/>
            <person name="Rutman M."/>
            <person name="Schupbach R."/>
            <person name="Seaman C."/>
            <person name="Settipalli S."/>
            <person name="Sharpe T."/>
            <person name="Sheridan J."/>
            <person name="Sherpa N."/>
            <person name="Shi J."/>
            <person name="Smirnov S."/>
            <person name="Smith C."/>
            <person name="Sougnez C."/>
            <person name="Spencer B."/>
            <person name="Stalker J."/>
            <person name="Stange-thomann N."/>
            <person name="Stavropoulos S."/>
            <person name="Stetson K."/>
            <person name="Stone C."/>
            <person name="Stone S."/>
            <person name="Stubbs M."/>
            <person name="Talamas J."/>
            <person name="Tchuinga P."/>
            <person name="Tenzing P."/>
            <person name="Tesfaye S."/>
            <person name="Theodore J."/>
            <person name="Thoulutsang Y."/>
            <person name="Topham K."/>
            <person name="Towey S."/>
            <person name="Tsamla T."/>
            <person name="Tsomo N."/>
            <person name="Vallee D."/>
            <person name="Vassiliev H."/>
            <person name="Venkataraman V."/>
            <person name="Vinson J."/>
            <person name="Vo A."/>
            <person name="Wade C."/>
            <person name="Wang S."/>
            <person name="Wangchuk T."/>
            <person name="Wangdi T."/>
            <person name="Whittaker C."/>
            <person name="Wilkinson J."/>
            <person name="Wu Y."/>
            <person name="Wyman D."/>
            <person name="Yadav S."/>
            <person name="Yang S."/>
            <person name="Yang X."/>
            <person name="Yeager S."/>
            <person name="Yee E."/>
            <person name="Young G."/>
            <person name="Zainoun J."/>
            <person name="Zembeck L."/>
            <person name="Zimmer A."/>
            <person name="Zody M."/>
            <person name="Lander E."/>
        </authorList>
    </citation>
    <scope>NUCLEOTIDE SEQUENCE [LARGE SCALE GENOMIC DNA]</scope>
</reference>
<feature type="compositionally biased region" description="Basic and acidic residues" evidence="5">
    <location>
        <begin position="62"/>
        <end position="76"/>
    </location>
</feature>
<proteinExistence type="predicted"/>
<feature type="region of interest" description="Disordered" evidence="5">
    <location>
        <begin position="237"/>
        <end position="274"/>
    </location>
</feature>
<dbReference type="STRING" id="51511.ENSCSAVP00000009789"/>
<feature type="region of interest" description="Disordered" evidence="5">
    <location>
        <begin position="481"/>
        <end position="518"/>
    </location>
</feature>
<dbReference type="GO" id="GO:0005737">
    <property type="term" value="C:cytoplasm"/>
    <property type="evidence" value="ECO:0007669"/>
    <property type="project" value="UniProtKB-SubCell"/>
</dbReference>
<feature type="region of interest" description="Disordered" evidence="5">
    <location>
        <begin position="22"/>
        <end position="91"/>
    </location>
</feature>
<feature type="coiled-coil region" evidence="4">
    <location>
        <begin position="356"/>
        <end position="426"/>
    </location>
</feature>
<feature type="domain" description="PH" evidence="6">
    <location>
        <begin position="135"/>
        <end position="231"/>
    </location>
</feature>
<dbReference type="PANTHER" id="PTHR15129:SF0">
    <property type="entry name" value="SH3 DOMAIN-CONTAINING PROTEIN"/>
    <property type="match status" value="1"/>
</dbReference>
<dbReference type="InParanoid" id="H2YWS8"/>
<evidence type="ECO:0000256" key="1">
    <source>
        <dbReference type="ARBA" id="ARBA00004496"/>
    </source>
</evidence>
<dbReference type="PANTHER" id="PTHR15129">
    <property type="entry name" value="SRC-ASSOCIATED ADAPTOR PROTEIN"/>
    <property type="match status" value="1"/>
</dbReference>
<keyword evidence="8" id="KW-1185">Reference proteome</keyword>
<dbReference type="Pfam" id="PF00169">
    <property type="entry name" value="PH"/>
    <property type="match status" value="1"/>
</dbReference>
<sequence length="603" mass="68947">MRTIKTALPELTRIDFIEVYGISPSKGNRSNTSSEKVSQSFSDNESEYLAKSSNSAVSVNKDISDDGYRSSGNEKKSHSKNSKCSSASEESSKEEKRSTNWFSTFRRSIKSNDDDKTKSGKMSTVLKIPASQLSSASHRGYVDRRNKKKQWERFWCVLQDSCLYCYNSPHSDVTRDVVLLRGYDVTADVTNMNRSRFVFRLEQQGAPTLYFASENHEEFLLWVGTLEKDTRCVNTPNSLETEKRRISASPSHISSDADIPMETTNTSSSQNSFKRTISNEKLEEELVEMQKHKLLKEIATQQQKLIEEQRHLEAKFSDNSTVDGYSVSRRNSRRSNVIDKYERVRSEEEVKMTKFMTLLNRRRNSAQIKVDQLSREIGPKSGKKRRQNHQHFAAYEAKLKEMKEKLAEIDMEINEQQAQKQNVFEKLQERQDLELLVAEQQESLEIMRRHENDEFVFTVRRRRKGQREALTSIEELSSISDCCSSSSDSMNETPHHVMSTPRTKRNNPGTFEATSSESVPSEDFAYIRQCDYDVEPMSSSLDGVIATSSMSSSISSLTVSHDSLSSANEPKRTDQVDPSVMAGIEMFEAFSKITLEKLGKKRE</sequence>
<evidence type="ECO:0000256" key="2">
    <source>
        <dbReference type="ARBA" id="ARBA00022490"/>
    </source>
</evidence>
<evidence type="ECO:0000256" key="4">
    <source>
        <dbReference type="SAM" id="Coils"/>
    </source>
</evidence>
<dbReference type="GO" id="GO:0005886">
    <property type="term" value="C:plasma membrane"/>
    <property type="evidence" value="ECO:0007669"/>
    <property type="project" value="TreeGrafter"/>
</dbReference>
<dbReference type="InterPro" id="IPR011993">
    <property type="entry name" value="PH-like_dom_sf"/>
</dbReference>
<evidence type="ECO:0000256" key="3">
    <source>
        <dbReference type="ARBA" id="ARBA00022553"/>
    </source>
</evidence>
<name>H2YWS8_CIOSA</name>
<dbReference type="eggNOG" id="ENOG502SGAE">
    <property type="taxonomic scope" value="Eukaryota"/>
</dbReference>
<reference evidence="7" key="2">
    <citation type="submission" date="2025-08" db="UniProtKB">
        <authorList>
            <consortium name="Ensembl"/>
        </authorList>
    </citation>
    <scope>IDENTIFICATION</scope>
</reference>
<evidence type="ECO:0000313" key="7">
    <source>
        <dbReference type="Ensembl" id="ENSCSAVP00000009789.1"/>
    </source>
</evidence>
<feature type="compositionally biased region" description="Polar residues" evidence="5">
    <location>
        <begin position="506"/>
        <end position="518"/>
    </location>
</feature>
<keyword evidence="3" id="KW-0597">Phosphoprotein</keyword>
<protein>
    <recommendedName>
        <fullName evidence="6">PH domain-containing protein</fullName>
    </recommendedName>
</protein>
<feature type="compositionally biased region" description="Polar residues" evidence="5">
    <location>
        <begin position="262"/>
        <end position="274"/>
    </location>
</feature>